<feature type="transmembrane region" description="Helical" evidence="1">
    <location>
        <begin position="100"/>
        <end position="119"/>
    </location>
</feature>
<feature type="transmembrane region" description="Helical" evidence="1">
    <location>
        <begin position="165"/>
        <end position="186"/>
    </location>
</feature>
<feature type="transmembrane region" description="Helical" evidence="1">
    <location>
        <begin position="254"/>
        <end position="272"/>
    </location>
</feature>
<keyword evidence="3" id="KW-1185">Reference proteome</keyword>
<dbReference type="InterPro" id="IPR036938">
    <property type="entry name" value="PAP2/HPO_sf"/>
</dbReference>
<accession>A0ABP5AQB8</accession>
<evidence type="ECO:0000313" key="3">
    <source>
        <dbReference type="Proteomes" id="UP001501343"/>
    </source>
</evidence>
<evidence type="ECO:0008006" key="4">
    <source>
        <dbReference type="Google" id="ProtNLM"/>
    </source>
</evidence>
<keyword evidence="1" id="KW-0812">Transmembrane</keyword>
<sequence length="290" mass="30111">MSESTGAVEQIPVEEPDRRRRRLASALLAVAFAAAFVALYTAAVLTPQGQFWDAQSLGTFGEFRTEDWLAVYEARDWLPFALLGLGAIAGIEGIIRRRWVAVVASSALVGLTALAGYTFKGGVLPRPYLGEFAYTYQTFPSGHVAMSLAAVVAMVWFAPRWLHPIVLFVLGAVIVLVAVASLLSFAHRASDVVAGGLLAGAIAFAISAIVGLPPSRIRWPRLAWSVAGGVALVACAVVYAMLLAGDGAEPDIDVIAVVAIVAVAGVTAVVLANQSAIDASGSVPADAPSA</sequence>
<evidence type="ECO:0000256" key="1">
    <source>
        <dbReference type="SAM" id="Phobius"/>
    </source>
</evidence>
<dbReference type="RefSeq" id="WP_248146097.1">
    <property type="nucleotide sequence ID" value="NZ_BAAAOF010000002.1"/>
</dbReference>
<feature type="transmembrane region" description="Helical" evidence="1">
    <location>
        <begin position="222"/>
        <end position="242"/>
    </location>
</feature>
<reference evidence="3" key="1">
    <citation type="journal article" date="2019" name="Int. J. Syst. Evol. Microbiol.">
        <title>The Global Catalogue of Microorganisms (GCM) 10K type strain sequencing project: providing services to taxonomists for standard genome sequencing and annotation.</title>
        <authorList>
            <consortium name="The Broad Institute Genomics Platform"/>
            <consortium name="The Broad Institute Genome Sequencing Center for Infectious Disease"/>
            <person name="Wu L."/>
            <person name="Ma J."/>
        </authorList>
    </citation>
    <scope>NUCLEOTIDE SEQUENCE [LARGE SCALE GENOMIC DNA]</scope>
    <source>
        <strain evidence="3">JCM 14900</strain>
    </source>
</reference>
<dbReference type="SUPFAM" id="SSF48317">
    <property type="entry name" value="Acid phosphatase/Vanadium-dependent haloperoxidase"/>
    <property type="match status" value="1"/>
</dbReference>
<dbReference type="EMBL" id="BAAAOF010000002">
    <property type="protein sequence ID" value="GAA1919638.1"/>
    <property type="molecule type" value="Genomic_DNA"/>
</dbReference>
<name>A0ABP5AQB8_9MICO</name>
<gene>
    <name evidence="2" type="ORF">GCM10009775_10310</name>
</gene>
<dbReference type="Gene3D" id="1.20.144.10">
    <property type="entry name" value="Phosphatidic acid phosphatase type 2/haloperoxidase"/>
    <property type="match status" value="1"/>
</dbReference>
<comment type="caution">
    <text evidence="2">The sequence shown here is derived from an EMBL/GenBank/DDBJ whole genome shotgun (WGS) entry which is preliminary data.</text>
</comment>
<keyword evidence="1" id="KW-1133">Transmembrane helix</keyword>
<organism evidence="2 3">
    <name type="scientific">Microbacterium aoyamense</name>
    <dbReference type="NCBI Taxonomy" id="344166"/>
    <lineage>
        <taxon>Bacteria</taxon>
        <taxon>Bacillati</taxon>
        <taxon>Actinomycetota</taxon>
        <taxon>Actinomycetes</taxon>
        <taxon>Micrococcales</taxon>
        <taxon>Microbacteriaceae</taxon>
        <taxon>Microbacterium</taxon>
    </lineage>
</organism>
<dbReference type="Proteomes" id="UP001501343">
    <property type="component" value="Unassembled WGS sequence"/>
</dbReference>
<keyword evidence="1" id="KW-0472">Membrane</keyword>
<evidence type="ECO:0000313" key="2">
    <source>
        <dbReference type="EMBL" id="GAA1919638.1"/>
    </source>
</evidence>
<feature type="transmembrane region" description="Helical" evidence="1">
    <location>
        <begin position="139"/>
        <end position="158"/>
    </location>
</feature>
<feature type="transmembrane region" description="Helical" evidence="1">
    <location>
        <begin position="23"/>
        <end position="43"/>
    </location>
</feature>
<feature type="transmembrane region" description="Helical" evidence="1">
    <location>
        <begin position="192"/>
        <end position="210"/>
    </location>
</feature>
<protein>
    <recommendedName>
        <fullName evidence="4">Phosphatidic acid phosphatase type 2/haloperoxidase domain-containing protein</fullName>
    </recommendedName>
</protein>
<proteinExistence type="predicted"/>
<feature type="transmembrane region" description="Helical" evidence="1">
    <location>
        <begin position="77"/>
        <end position="95"/>
    </location>
</feature>